<keyword evidence="2" id="KW-0732">Signal</keyword>
<gene>
    <name evidence="4" type="ORF">THII_3831</name>
</gene>
<dbReference type="SUPFAM" id="SSF53300">
    <property type="entry name" value="vWA-like"/>
    <property type="match status" value="1"/>
</dbReference>
<dbReference type="PANTHER" id="PTHR34720">
    <property type="entry name" value="MICROCYSTIN DEPENDENT PROTEIN"/>
    <property type="match status" value="1"/>
</dbReference>
<dbReference type="NCBIfam" id="TIGR01965">
    <property type="entry name" value="VCBS_repeat"/>
    <property type="match status" value="7"/>
</dbReference>
<dbReference type="Gene3D" id="2.60.40.2810">
    <property type="match status" value="2"/>
</dbReference>
<feature type="region of interest" description="Disordered" evidence="1">
    <location>
        <begin position="1000"/>
        <end position="1029"/>
    </location>
</feature>
<feature type="chain" id="PRO_5001852836" evidence="2">
    <location>
        <begin position="37"/>
        <end position="2127"/>
    </location>
</feature>
<evidence type="ECO:0000313" key="4">
    <source>
        <dbReference type="EMBL" id="BAP58128.1"/>
    </source>
</evidence>
<evidence type="ECO:0000256" key="2">
    <source>
        <dbReference type="SAM" id="SignalP"/>
    </source>
</evidence>
<feature type="region of interest" description="Disordered" evidence="1">
    <location>
        <begin position="1674"/>
        <end position="1702"/>
    </location>
</feature>
<dbReference type="Pfam" id="PF17803">
    <property type="entry name" value="Cadherin_4"/>
    <property type="match status" value="1"/>
</dbReference>
<proteinExistence type="predicted"/>
<protein>
    <submittedName>
        <fullName evidence="4">VCBS repeat-containing protein</fullName>
    </submittedName>
</protein>
<dbReference type="SMART" id="SM00327">
    <property type="entry name" value="VWA"/>
    <property type="match status" value="1"/>
</dbReference>
<evidence type="ECO:0000256" key="1">
    <source>
        <dbReference type="SAM" id="MobiDB-lite"/>
    </source>
</evidence>
<name>A0A090AIA7_9GAMM</name>
<dbReference type="InterPro" id="IPR040853">
    <property type="entry name" value="RapA2_cadherin-like"/>
</dbReference>
<evidence type="ECO:0000313" key="5">
    <source>
        <dbReference type="Proteomes" id="UP000031623"/>
    </source>
</evidence>
<organism evidence="4 5">
    <name type="scientific">Thioploca ingrica</name>
    <dbReference type="NCBI Taxonomy" id="40754"/>
    <lineage>
        <taxon>Bacteria</taxon>
        <taxon>Pseudomonadati</taxon>
        <taxon>Pseudomonadota</taxon>
        <taxon>Gammaproteobacteria</taxon>
        <taxon>Thiotrichales</taxon>
        <taxon>Thiotrichaceae</taxon>
        <taxon>Thioploca</taxon>
    </lineage>
</organism>
<dbReference type="PANTHER" id="PTHR34720:SF9">
    <property type="entry name" value="BLR4714 PROTEIN"/>
    <property type="match status" value="1"/>
</dbReference>
<dbReference type="PROSITE" id="PS50234">
    <property type="entry name" value="VWFA"/>
    <property type="match status" value="1"/>
</dbReference>
<dbReference type="EMBL" id="AP014633">
    <property type="protein sequence ID" value="BAP58128.1"/>
    <property type="molecule type" value="Genomic_DNA"/>
</dbReference>
<dbReference type="InterPro" id="IPR002035">
    <property type="entry name" value="VWF_A"/>
</dbReference>
<dbReference type="STRING" id="40754.THII_3831"/>
<dbReference type="NCBIfam" id="NF012211">
    <property type="entry name" value="tand_rpt_95"/>
    <property type="match status" value="18"/>
</dbReference>
<feature type="compositionally biased region" description="Polar residues" evidence="1">
    <location>
        <begin position="1011"/>
        <end position="1029"/>
    </location>
</feature>
<sequence>MNSKKTDSFPESKTNTLNKWCISLLSLGLISGSVLAGSTNTTLPNGAVCTATIASPLTGAEFSLPTGNPTMDIPVAGSASITESTHLTASFIYVMDISSSTASGSGTGCAPILKCEQQFLKALNQEIITQGVSNEVGLVVYSATAAAADMKPTGNVQLITAPNAGDGTYSSYVNTVVDSATSSASAHSKITQFTTYNNLGRNNSTDCRKGLESALTVANATTHSPKIVVFTSDGICNEGTQAQFNAAVTALKNAGVIVHSIAVGAESSCTTNQGSGSLAQMAVNGGSCFQIPDPGQLPDIIPNFIRPVLDSLELQVDGGTPIPIPNSGINLPLPKSAPVTVNYTTLAQSLAAGSHNICVTANCSEPQGSGSAKQCETINIKAANVNHNPVANPDSYTVNEDEALSGNVLGNDTDPDNNPLTVTAHTSPGHGTLVINPDGSFTYTPNPNYCGQDGFSYTVSDGQNPAGTSTAAVTINVTCVNDSPGAVNDSYTTNEDMTLTVPVNGILGNDTDMDAGDVLTVVVPTASQPSHGTLTQNPDGSLTYTPNANFCGEDSYTYQAKDPADAQSNLATVTITVTCVNDPPVANPDSYTTNEDETLTVQATGVLGNDTDSDMGDVLTVVIPTTQPSHGTLTQNADGSLTYIPNANFCGEDSFTYKAMDTTSAQSDPAVVTITVTCLNDPPVANPDSYTTNEDQPLTVPATGVLANDNDGGDGGPLTIPSYTQPSHGTVTLNQDGSFTYTPVANFSGTDSYTYTISDGQATSTATVTITVTGVNDPPVAVEDSYTTNEDQPLTMAAPGVLANDNDGGDGGPLTVVSITQPSHGTLAHNQNGAFTYTPEANFSGTDSFTYTTSDDGGTSTSTATVTITITEVNDPPVAANDSYTTGEDQPLTVPANGVLANDNDGGDGGALTVVSNTQPSHGTVTQNPDGSFTYTPAANFSGTDSFTYTMSDDGGTSTSTATVTITVTEVNDPPVAVNDSYTTGEDQPLTVPATGVLVNDNDGGDGGPLSVTSNTQPSHGTVTQNPDGSFTYTSEANFFGTDSFTYTISDGQDTSTATVTITVTDINDPPVAANDNYSATEDQPLTVPAPTGVLANDNDGGDGGPLMVVSNTQPNHGTVTLDSDGSFTYTPNANFDSVDSFAYTISDGQDTSTATVTINVASVNDPPVAVDDNYTATEDQPLTITAPGILGNDTDGGDGGPLSVVSVTQPSHGTLAYNQDGAFTYTPNANFSGPDSFTYTISDGQATSTATVTINVTSVNDPLIALDDNYTTTEDVPLTISAPGVLSNDTDPDGGSLSVTPIINQPTTHGTVTLNPDGSFTYTPTTNFSGVDSFTYQVSDGQDTSTATVTITVTGVNDPPLAANDSYNTNEDQPLTIPAPGVLGNDTDPDSDPLTVTLTTPTSHGTVTLNPDGSFTYTPAANFSGTDSYTYTVSDGQATSTATVTIQINGDNDPPLAANDSYTTNEDQPLTIAVPGVLANDTDLDGDPLTVTLTTPTSHGAVTLNSDGSFTYTPNANFSGTDIFSYTVSDGQATSTATVTITVTGENDPPVAANDSYTTNEDQALTIAAPGVLGNDTDADGDSLTVTLTTPTSHGTVTLNPDGSFTYTPNANFSGTDSFSYTISDGQATSTATVTITVTGVNDPPVAANDSYTTNENQPLTIAAPGVLANDTDLEGNPLTVGSNTQPSHGTTTQNANGSFTYTPNANFSGTDSYTYTISDGQATSTATVTITVIDVPHPPVAANDSYTVNEDQTLTITAPGVLGNDTDLDGDPLTVTLTTPTSHGTVTLNSNGSFTYTPNANYCGIDSFSYMASDGQATDPATVTINVTCINDPPLAVGNSYSIGQGQTLTVPAPGVLTNDTDADGDTLTVTLNTSTSHGTITLNPDGSFTYTPQPKFFGTDIYTYTITDQAGATSTTTVTIQVIYLNIPPVAVNDNYTIAEDKTLTIVAPGVLTNDSNGGVGTLKVVSNTSPSYGTLTQGAGGRVVYKPNANFHGTDSYTYTISNGRATSTATVTINVTSVNDPPKAVNDSYVVFKNQPLLIAAPGVLINDTDVEGDLLTVISNTAPNRGTVTLNPDGSFVYAPKVNYVGNASFKYTISDGQGGTATGTVNFVVQCQSCPTCTCP</sequence>
<feature type="compositionally biased region" description="Polar residues" evidence="1">
    <location>
        <begin position="1681"/>
        <end position="1702"/>
    </location>
</feature>
<feature type="domain" description="VWFA" evidence="3">
    <location>
        <begin position="90"/>
        <end position="304"/>
    </location>
</feature>
<dbReference type="InterPro" id="IPR010221">
    <property type="entry name" value="VCBS_dom"/>
</dbReference>
<dbReference type="InterPro" id="IPR036465">
    <property type="entry name" value="vWFA_dom_sf"/>
</dbReference>
<dbReference type="Proteomes" id="UP000031623">
    <property type="component" value="Chromosome"/>
</dbReference>
<dbReference type="Gene3D" id="3.40.50.410">
    <property type="entry name" value="von Willebrand factor, type A domain"/>
    <property type="match status" value="1"/>
</dbReference>
<dbReference type="KEGG" id="tig:THII_3831"/>
<dbReference type="HOGENOM" id="CLU_232044_0_0_6"/>
<reference evidence="4 5" key="1">
    <citation type="journal article" date="2014" name="ISME J.">
        <title>Ecophysiology of Thioploca ingrica as revealed by the complete genome sequence supplemented with proteomic evidence.</title>
        <authorList>
            <person name="Kojima H."/>
            <person name="Ogura Y."/>
            <person name="Yamamoto N."/>
            <person name="Togashi T."/>
            <person name="Mori H."/>
            <person name="Watanabe T."/>
            <person name="Nemoto F."/>
            <person name="Kurokawa K."/>
            <person name="Hayashi T."/>
            <person name="Fukui M."/>
        </authorList>
    </citation>
    <scope>NUCLEOTIDE SEQUENCE [LARGE SCALE GENOMIC DNA]</scope>
</reference>
<dbReference type="Gene3D" id="2.60.40.3440">
    <property type="match status" value="16"/>
</dbReference>
<evidence type="ECO:0000259" key="3">
    <source>
        <dbReference type="PROSITE" id="PS50234"/>
    </source>
</evidence>
<accession>A0A090AIA7</accession>
<dbReference type="Pfam" id="PF17963">
    <property type="entry name" value="Big_9"/>
    <property type="match status" value="16"/>
</dbReference>
<feature type="signal peptide" evidence="2">
    <location>
        <begin position="1"/>
        <end position="36"/>
    </location>
</feature>
<keyword evidence="5" id="KW-1185">Reference proteome</keyword>